<keyword evidence="2" id="KW-1185">Reference proteome</keyword>
<reference evidence="1" key="2">
    <citation type="submission" date="2025-09" db="UniProtKB">
        <authorList>
            <consortium name="Ensembl"/>
        </authorList>
    </citation>
    <scope>IDENTIFICATION</scope>
</reference>
<name>A0A8C7JI86_ONCKI</name>
<dbReference type="PANTHER" id="PTHR16038:SF4">
    <property type="entry name" value="WD REPEAT-CONTAINING PROTEIN 74"/>
    <property type="match status" value="1"/>
</dbReference>
<dbReference type="AlphaFoldDB" id="A0A8C7JI86"/>
<dbReference type="GO" id="GO:0030687">
    <property type="term" value="C:preribosome, large subunit precursor"/>
    <property type="evidence" value="ECO:0007669"/>
    <property type="project" value="TreeGrafter"/>
</dbReference>
<protein>
    <submittedName>
        <fullName evidence="1">WD repeat domain 74</fullName>
    </submittedName>
</protein>
<proteinExistence type="predicted"/>
<dbReference type="GO" id="GO:0042273">
    <property type="term" value="P:ribosomal large subunit biogenesis"/>
    <property type="evidence" value="ECO:0007669"/>
    <property type="project" value="InterPro"/>
</dbReference>
<accession>A0A8C7JI86</accession>
<dbReference type="GeneTree" id="ENSGT00390000015119"/>
<dbReference type="Proteomes" id="UP000694557">
    <property type="component" value="Unassembled WGS sequence"/>
</dbReference>
<organism evidence="1 2">
    <name type="scientific">Oncorhynchus kisutch</name>
    <name type="common">Coho salmon</name>
    <name type="synonym">Salmo kisutch</name>
    <dbReference type="NCBI Taxonomy" id="8019"/>
    <lineage>
        <taxon>Eukaryota</taxon>
        <taxon>Metazoa</taxon>
        <taxon>Chordata</taxon>
        <taxon>Craniata</taxon>
        <taxon>Vertebrata</taxon>
        <taxon>Euteleostomi</taxon>
        <taxon>Actinopterygii</taxon>
        <taxon>Neopterygii</taxon>
        <taxon>Teleostei</taxon>
        <taxon>Protacanthopterygii</taxon>
        <taxon>Salmoniformes</taxon>
        <taxon>Salmonidae</taxon>
        <taxon>Salmoninae</taxon>
        <taxon>Oncorhynchus</taxon>
    </lineage>
</organism>
<dbReference type="PANTHER" id="PTHR16038">
    <property type="entry name" value="NOP SEVEN ASSOCIATED PROTEIN 1"/>
    <property type="match status" value="1"/>
</dbReference>
<evidence type="ECO:0000313" key="1">
    <source>
        <dbReference type="Ensembl" id="ENSOKIP00005086889.1"/>
    </source>
</evidence>
<dbReference type="InterPro" id="IPR037379">
    <property type="entry name" value="WDR74/Nsa1"/>
</dbReference>
<reference evidence="1" key="1">
    <citation type="submission" date="2025-08" db="UniProtKB">
        <authorList>
            <consortium name="Ensembl"/>
        </authorList>
    </citation>
    <scope>IDENTIFICATION</scope>
</reference>
<dbReference type="GO" id="GO:0005730">
    <property type="term" value="C:nucleolus"/>
    <property type="evidence" value="ECO:0007669"/>
    <property type="project" value="InterPro"/>
</dbReference>
<sequence>MEDISQVCSVWVGSETGLLKGENDITQFSTEEGIITETRQSGESNQGRFTGLAATDRYSCTGLLRVWKEDNTDKVNEQQLLYLATGGKENECKSLTTTFQGITVRNDWLDLRVPEWVRDMAFITDSDKMDTCTAQHQVCLSFPVQCMIQGEAVSGVPPSTDLSLPANQDSVTVGNTYGQLAILGLRKGELCGCFKGAGRRGVGASVPPFSLVASCGLDRFLRVHSLEDRSLRNKYVYSLSPLFQLGSTGVNRDVEEVKEDRGELDKVWNTVGMIKEKAKKRETDEAVVEEAEKMKLLLKRQRR</sequence>
<evidence type="ECO:0000313" key="2">
    <source>
        <dbReference type="Proteomes" id="UP000694557"/>
    </source>
</evidence>
<dbReference type="Ensembl" id="ENSOKIT00005092936.1">
    <property type="protein sequence ID" value="ENSOKIP00005086889.1"/>
    <property type="gene ID" value="ENSOKIG00005037879.1"/>
</dbReference>